<keyword evidence="2" id="KW-1185">Reference proteome</keyword>
<organism evidence="1 2">
    <name type="scientific">Malus domestica</name>
    <name type="common">Apple</name>
    <name type="synonym">Pyrus malus</name>
    <dbReference type="NCBI Taxonomy" id="3750"/>
    <lineage>
        <taxon>Eukaryota</taxon>
        <taxon>Viridiplantae</taxon>
        <taxon>Streptophyta</taxon>
        <taxon>Embryophyta</taxon>
        <taxon>Tracheophyta</taxon>
        <taxon>Spermatophyta</taxon>
        <taxon>Magnoliopsida</taxon>
        <taxon>eudicotyledons</taxon>
        <taxon>Gunneridae</taxon>
        <taxon>Pentapetalae</taxon>
        <taxon>rosids</taxon>
        <taxon>fabids</taxon>
        <taxon>Rosales</taxon>
        <taxon>Rosaceae</taxon>
        <taxon>Amygdaloideae</taxon>
        <taxon>Maleae</taxon>
        <taxon>Malus</taxon>
    </lineage>
</organism>
<dbReference type="EMBL" id="RDQH01000341">
    <property type="protein sequence ID" value="RXH72746.1"/>
    <property type="molecule type" value="Genomic_DNA"/>
</dbReference>
<evidence type="ECO:0000313" key="2">
    <source>
        <dbReference type="Proteomes" id="UP000290289"/>
    </source>
</evidence>
<evidence type="ECO:0000313" key="1">
    <source>
        <dbReference type="EMBL" id="RXH72746.1"/>
    </source>
</evidence>
<protein>
    <submittedName>
        <fullName evidence="1">Uncharacterized protein</fullName>
    </submittedName>
</protein>
<accession>A0A498HMP9</accession>
<name>A0A498HMP9_MALDO</name>
<proteinExistence type="predicted"/>
<dbReference type="AlphaFoldDB" id="A0A498HMP9"/>
<comment type="caution">
    <text evidence="1">The sequence shown here is derived from an EMBL/GenBank/DDBJ whole genome shotgun (WGS) entry which is preliminary data.</text>
</comment>
<gene>
    <name evidence="1" type="ORF">DVH24_012430</name>
</gene>
<dbReference type="Proteomes" id="UP000290289">
    <property type="component" value="Chromosome 15"/>
</dbReference>
<sequence length="126" mass="14559">MHVKDWDEEVNQVCFQPGPRRIGPAHCLAKVIMFQSRTSACIHSRITPINMWEEGYIASDLRLSEQGMSILCFLWWLKVVWRPMNSNGARLVGENAFVQKYVLSSFIVLEIKYVTLHYVCEIGNVL</sequence>
<reference evidence="1 2" key="1">
    <citation type="submission" date="2018-10" db="EMBL/GenBank/DDBJ databases">
        <title>A high-quality apple genome assembly.</title>
        <authorList>
            <person name="Hu J."/>
        </authorList>
    </citation>
    <scope>NUCLEOTIDE SEQUENCE [LARGE SCALE GENOMIC DNA]</scope>
    <source>
        <strain evidence="2">cv. HFTH1</strain>
        <tissue evidence="1">Young leaf</tissue>
    </source>
</reference>